<organism evidence="2 3">
    <name type="scientific">Marinibaculum pumilum</name>
    <dbReference type="NCBI Taxonomy" id="1766165"/>
    <lineage>
        <taxon>Bacteria</taxon>
        <taxon>Pseudomonadati</taxon>
        <taxon>Pseudomonadota</taxon>
        <taxon>Alphaproteobacteria</taxon>
        <taxon>Rhodospirillales</taxon>
        <taxon>Rhodospirillaceae</taxon>
        <taxon>Marinibaculum</taxon>
    </lineage>
</organism>
<gene>
    <name evidence="2" type="ORF">ACFOGJ_10940</name>
</gene>
<dbReference type="InterPro" id="IPR029058">
    <property type="entry name" value="AB_hydrolase_fold"/>
</dbReference>
<dbReference type="InterPro" id="IPR050266">
    <property type="entry name" value="AB_hydrolase_sf"/>
</dbReference>
<dbReference type="PRINTS" id="PR00111">
    <property type="entry name" value="ABHYDROLASE"/>
</dbReference>
<keyword evidence="2" id="KW-0378">Hydrolase</keyword>
<dbReference type="Pfam" id="PF12697">
    <property type="entry name" value="Abhydrolase_6"/>
    <property type="match status" value="1"/>
</dbReference>
<dbReference type="RefSeq" id="WP_379900187.1">
    <property type="nucleotide sequence ID" value="NZ_JBHRTR010000025.1"/>
</dbReference>
<evidence type="ECO:0000259" key="1">
    <source>
        <dbReference type="Pfam" id="PF12697"/>
    </source>
</evidence>
<dbReference type="SUPFAM" id="SSF53474">
    <property type="entry name" value="alpha/beta-Hydrolases"/>
    <property type="match status" value="1"/>
</dbReference>
<comment type="caution">
    <text evidence="2">The sequence shown here is derived from an EMBL/GenBank/DDBJ whole genome shotgun (WGS) entry which is preliminary data.</text>
</comment>
<feature type="domain" description="AB hydrolase-1" evidence="1">
    <location>
        <begin position="26"/>
        <end position="255"/>
    </location>
</feature>
<protein>
    <submittedName>
        <fullName evidence="2">Alpha/beta fold hydrolase</fullName>
    </submittedName>
</protein>
<dbReference type="InterPro" id="IPR000073">
    <property type="entry name" value="AB_hydrolase_1"/>
</dbReference>
<keyword evidence="3" id="KW-1185">Reference proteome</keyword>
<evidence type="ECO:0000313" key="2">
    <source>
        <dbReference type="EMBL" id="MFC3227750.1"/>
    </source>
</evidence>
<evidence type="ECO:0000313" key="3">
    <source>
        <dbReference type="Proteomes" id="UP001595528"/>
    </source>
</evidence>
<dbReference type="EMBL" id="JBHRTR010000025">
    <property type="protein sequence ID" value="MFC3227750.1"/>
    <property type="molecule type" value="Genomic_DNA"/>
</dbReference>
<proteinExistence type="predicted"/>
<reference evidence="3" key="1">
    <citation type="journal article" date="2019" name="Int. J. Syst. Evol. Microbiol.">
        <title>The Global Catalogue of Microorganisms (GCM) 10K type strain sequencing project: providing services to taxonomists for standard genome sequencing and annotation.</title>
        <authorList>
            <consortium name="The Broad Institute Genomics Platform"/>
            <consortium name="The Broad Institute Genome Sequencing Center for Infectious Disease"/>
            <person name="Wu L."/>
            <person name="Ma J."/>
        </authorList>
    </citation>
    <scope>NUCLEOTIDE SEQUENCE [LARGE SCALE GENOMIC DNA]</scope>
    <source>
        <strain evidence="3">KCTC 42964</strain>
    </source>
</reference>
<dbReference type="Gene3D" id="3.40.50.1820">
    <property type="entry name" value="alpha/beta hydrolase"/>
    <property type="match status" value="1"/>
</dbReference>
<dbReference type="Proteomes" id="UP001595528">
    <property type="component" value="Unassembled WGS sequence"/>
</dbReference>
<dbReference type="InterPro" id="IPR000639">
    <property type="entry name" value="Epox_hydrolase-like"/>
</dbReference>
<dbReference type="GO" id="GO:0016787">
    <property type="term" value="F:hydrolase activity"/>
    <property type="evidence" value="ECO:0007669"/>
    <property type="project" value="UniProtKB-KW"/>
</dbReference>
<sequence>MQAHHVETANGRCRVRVYQGGAGPDLLYLHGAGGLFPDDPFLAALAGRYRVHAPLLPGYEDSEGAEHLRTMLDVTLHGFDVMEALGLERPLLAGHSMGGMIAAEMAAVAPMAVDRLVLLCPAGLWYDRAPMPDIFAKLPFELPGLLFHDAAMGSTMLTAGLDLDDPAFLSEFMIGNARRLGMAGKLLFPIPDRGLKDRLYRIRARTALVWGAEDRLIPQDPYAAGFANGIRGATLTAIPQAGHMVQYERPEETLAAIAAIA</sequence>
<dbReference type="PANTHER" id="PTHR43798">
    <property type="entry name" value="MONOACYLGLYCEROL LIPASE"/>
    <property type="match status" value="1"/>
</dbReference>
<name>A0ABV7KZK4_9PROT</name>
<accession>A0ABV7KZK4</accession>
<dbReference type="PRINTS" id="PR00412">
    <property type="entry name" value="EPOXHYDRLASE"/>
</dbReference>